<keyword evidence="2" id="KW-0597">Phosphoprotein</keyword>
<dbReference type="InterPro" id="IPR012198">
    <property type="entry name" value="cAMP_dep_PK_reg_su"/>
</dbReference>
<dbReference type="FunFam" id="2.60.120.10:FF:000017">
    <property type="entry name" value="cAMP-dependent protein kinase type II regulatory subunit"/>
    <property type="match status" value="1"/>
</dbReference>
<dbReference type="CDD" id="cd00038">
    <property type="entry name" value="CAP_ED"/>
    <property type="match status" value="2"/>
</dbReference>
<protein>
    <recommendedName>
        <fullName evidence="7">cAMP-dependent protein kinase type II regulatory subunit</fullName>
    </recommendedName>
</protein>
<dbReference type="PROSITE" id="PS00888">
    <property type="entry name" value="CNMP_BINDING_1"/>
    <property type="match status" value="2"/>
</dbReference>
<dbReference type="InterPro" id="IPR050503">
    <property type="entry name" value="cAMP-dep_PK_reg_su-like"/>
</dbReference>
<evidence type="ECO:0000313" key="13">
    <source>
        <dbReference type="WBParaSite" id="Smp_131050.1"/>
    </source>
</evidence>
<dbReference type="WBParaSite" id="Smp_131050.1">
    <property type="protein sequence ID" value="Smp_131050.1"/>
    <property type="gene ID" value="Smp_131050"/>
</dbReference>
<feature type="domain" description="Cyclic nucleotide-binding" evidence="11">
    <location>
        <begin position="225"/>
        <end position="344"/>
    </location>
</feature>
<keyword evidence="5 8" id="KW-0547">Nucleotide-binding</keyword>
<dbReference type="InterPro" id="IPR014710">
    <property type="entry name" value="RmlC-like_jellyroll"/>
</dbReference>
<dbReference type="Gene3D" id="2.60.120.10">
    <property type="entry name" value="Jelly Rolls"/>
    <property type="match status" value="2"/>
</dbReference>
<dbReference type="InParanoid" id="A0A3Q0KLT7"/>
<feature type="domain" description="Cyclic nucleotide-binding" evidence="11">
    <location>
        <begin position="98"/>
        <end position="222"/>
    </location>
</feature>
<dbReference type="PANTHER" id="PTHR11635:SF152">
    <property type="entry name" value="CAMP-DEPENDENT PROTEIN KINASE TYPE I REGULATORY SUBUNIT-RELATED"/>
    <property type="match status" value="1"/>
</dbReference>
<feature type="binding site" evidence="8">
    <location>
        <position position="294"/>
    </location>
    <ligand>
        <name>3',5'-cyclic AMP</name>
        <dbReference type="ChEBI" id="CHEBI:58165"/>
        <label>2</label>
    </ligand>
</feature>
<dbReference type="GO" id="GO:0005952">
    <property type="term" value="C:cAMP-dependent protein kinase complex"/>
    <property type="evidence" value="ECO:0007669"/>
    <property type="project" value="InterPro"/>
</dbReference>
<keyword evidence="12" id="KW-1185">Reference proteome</keyword>
<evidence type="ECO:0000256" key="4">
    <source>
        <dbReference type="ARBA" id="ARBA00022737"/>
    </source>
</evidence>
<dbReference type="Pfam" id="PF00027">
    <property type="entry name" value="cNMP_binding"/>
    <property type="match status" value="2"/>
</dbReference>
<keyword evidence="9" id="KW-0175">Coiled coil</keyword>
<feature type="binding site" evidence="8">
    <location>
        <position position="181"/>
    </location>
    <ligand>
        <name>3',5'-cyclic AMP</name>
        <dbReference type="ChEBI" id="CHEBI:58165"/>
        <label>1</label>
    </ligand>
</feature>
<organism evidence="12 13">
    <name type="scientific">Schistosoma mansoni</name>
    <name type="common">Blood fluke</name>
    <dbReference type="NCBI Taxonomy" id="6183"/>
    <lineage>
        <taxon>Eukaryota</taxon>
        <taxon>Metazoa</taxon>
        <taxon>Spiralia</taxon>
        <taxon>Lophotrochozoa</taxon>
        <taxon>Platyhelminthes</taxon>
        <taxon>Trematoda</taxon>
        <taxon>Digenea</taxon>
        <taxon>Strigeidida</taxon>
        <taxon>Schistosomatoidea</taxon>
        <taxon>Schistosomatidae</taxon>
        <taxon>Schistosoma</taxon>
    </lineage>
</organism>
<feature type="compositionally biased region" description="Basic and acidic residues" evidence="10">
    <location>
        <begin position="74"/>
        <end position="85"/>
    </location>
</feature>
<dbReference type="InterPro" id="IPR018490">
    <property type="entry name" value="cNMP-bd_dom_sf"/>
</dbReference>
<keyword evidence="6 8" id="KW-0114">cAMP</keyword>
<keyword evidence="3 8" id="KW-0116">cAMP-binding</keyword>
<feature type="binding site" evidence="8">
    <location>
        <position position="303"/>
    </location>
    <ligand>
        <name>3',5'-cyclic AMP</name>
        <dbReference type="ChEBI" id="CHEBI:58165"/>
        <label>2</label>
    </ligand>
</feature>
<feature type="region of interest" description="Disordered" evidence="10">
    <location>
        <begin position="24"/>
        <end position="85"/>
    </location>
</feature>
<dbReference type="STRING" id="6183.A0A3Q0KLT7"/>
<dbReference type="GO" id="GO:0030552">
    <property type="term" value="F:cAMP binding"/>
    <property type="evidence" value="ECO:0007669"/>
    <property type="project" value="UniProtKB-KW"/>
</dbReference>
<dbReference type="Proteomes" id="UP000008854">
    <property type="component" value="Unassembled WGS sequence"/>
</dbReference>
<evidence type="ECO:0000256" key="6">
    <source>
        <dbReference type="ARBA" id="ARBA00023149"/>
    </source>
</evidence>
<evidence type="ECO:0000256" key="3">
    <source>
        <dbReference type="ARBA" id="ARBA00022566"/>
    </source>
</evidence>
<reference evidence="12" key="1">
    <citation type="journal article" date="2012" name="PLoS Negl. Trop. Dis.">
        <title>A systematically improved high quality genome and transcriptome of the human blood fluke Schistosoma mansoni.</title>
        <authorList>
            <person name="Protasio A.V."/>
            <person name="Tsai I.J."/>
            <person name="Babbage A."/>
            <person name="Nichol S."/>
            <person name="Hunt M."/>
            <person name="Aslett M.A."/>
            <person name="De Silva N."/>
            <person name="Velarde G.S."/>
            <person name="Anderson T.J."/>
            <person name="Clark R.C."/>
            <person name="Davidson C."/>
            <person name="Dillon G.P."/>
            <person name="Holroyd N.E."/>
            <person name="LoVerde P.T."/>
            <person name="Lloyd C."/>
            <person name="McQuillan J."/>
            <person name="Oliveira G."/>
            <person name="Otto T.D."/>
            <person name="Parker-Manuel S.J."/>
            <person name="Quail M.A."/>
            <person name="Wilson R.A."/>
            <person name="Zerlotini A."/>
            <person name="Dunne D.W."/>
            <person name="Berriman M."/>
        </authorList>
    </citation>
    <scope>NUCLEOTIDE SEQUENCE [LARGE SCALE GENOMIC DNA]</scope>
    <source>
        <strain evidence="12">Puerto Rican</strain>
    </source>
</reference>
<evidence type="ECO:0000256" key="7">
    <source>
        <dbReference type="ARBA" id="ARBA00067959"/>
    </source>
</evidence>
<evidence type="ECO:0000256" key="8">
    <source>
        <dbReference type="PIRSR" id="PIRSR000548-1"/>
    </source>
</evidence>
<reference evidence="13" key="2">
    <citation type="submission" date="2018-12" db="UniProtKB">
        <authorList>
            <consortium name="WormBaseParasite"/>
        </authorList>
    </citation>
    <scope>IDENTIFICATION</scope>
    <source>
        <strain evidence="13">Puerto Rican</strain>
    </source>
</reference>
<dbReference type="GO" id="GO:0034236">
    <property type="term" value="F:protein kinase A catalytic subunit binding"/>
    <property type="evidence" value="ECO:0007669"/>
    <property type="project" value="TreeGrafter"/>
</dbReference>
<dbReference type="AlphaFoldDB" id="A0A3Q0KLT7"/>
<evidence type="ECO:0000256" key="5">
    <source>
        <dbReference type="ARBA" id="ARBA00022741"/>
    </source>
</evidence>
<dbReference type="GO" id="GO:0004862">
    <property type="term" value="F:cAMP-dependent protein kinase inhibitor activity"/>
    <property type="evidence" value="ECO:0007669"/>
    <property type="project" value="TreeGrafter"/>
</dbReference>
<dbReference type="PROSITE" id="PS50042">
    <property type="entry name" value="CNMP_BINDING_3"/>
    <property type="match status" value="2"/>
</dbReference>
<dbReference type="InterPro" id="IPR018488">
    <property type="entry name" value="cNMP-bd_CS"/>
</dbReference>
<evidence type="ECO:0000256" key="2">
    <source>
        <dbReference type="ARBA" id="ARBA00022553"/>
    </source>
</evidence>
<name>A0A3Q0KLT7_SCHMA</name>
<evidence type="ECO:0000256" key="1">
    <source>
        <dbReference type="ARBA" id="ARBA00005753"/>
    </source>
</evidence>
<evidence type="ECO:0000259" key="11">
    <source>
        <dbReference type="PROSITE" id="PS50042"/>
    </source>
</evidence>
<accession>A0A3Q0KLT7</accession>
<dbReference type="FunFam" id="2.60.120.10:FF:000108">
    <property type="entry name" value="cAMP-dependent protein kinase type II regulatory subunit"/>
    <property type="match status" value="1"/>
</dbReference>
<feature type="coiled-coil region" evidence="9">
    <location>
        <begin position="331"/>
        <end position="358"/>
    </location>
</feature>
<dbReference type="PROSITE" id="PS00889">
    <property type="entry name" value="CNMP_BINDING_2"/>
    <property type="match status" value="2"/>
</dbReference>
<dbReference type="InterPro" id="IPR000595">
    <property type="entry name" value="cNMP-bd_dom"/>
</dbReference>
<dbReference type="GO" id="GO:0005829">
    <property type="term" value="C:cytosol"/>
    <property type="evidence" value="ECO:0007669"/>
    <property type="project" value="TreeGrafter"/>
</dbReference>
<feature type="binding site" evidence="8">
    <location>
        <position position="172"/>
    </location>
    <ligand>
        <name>3',5'-cyclic AMP</name>
        <dbReference type="ChEBI" id="CHEBI:58165"/>
        <label>1</label>
    </ligand>
</feature>
<evidence type="ECO:0000256" key="10">
    <source>
        <dbReference type="SAM" id="MobiDB-lite"/>
    </source>
</evidence>
<dbReference type="SUPFAM" id="SSF51206">
    <property type="entry name" value="cAMP-binding domain-like"/>
    <property type="match status" value="2"/>
</dbReference>
<dbReference type="SMART" id="SM00100">
    <property type="entry name" value="cNMP"/>
    <property type="match status" value="2"/>
</dbReference>
<dbReference type="PIRSF" id="PIRSF000548">
    <property type="entry name" value="PK_regulatory"/>
    <property type="match status" value="1"/>
</dbReference>
<proteinExistence type="inferred from homology"/>
<comment type="similarity">
    <text evidence="1">Belongs to the cAMP-dependent kinase regulatory chain family.</text>
</comment>
<feature type="compositionally biased region" description="Polar residues" evidence="10">
    <location>
        <begin position="31"/>
        <end position="47"/>
    </location>
</feature>
<dbReference type="PANTHER" id="PTHR11635">
    <property type="entry name" value="CAMP-DEPENDENT PROTEIN KINASE REGULATORY CHAIN"/>
    <property type="match status" value="1"/>
</dbReference>
<evidence type="ECO:0000313" key="12">
    <source>
        <dbReference type="Proteomes" id="UP000008854"/>
    </source>
</evidence>
<evidence type="ECO:0000256" key="9">
    <source>
        <dbReference type="SAM" id="Coils"/>
    </source>
</evidence>
<sequence>MSILTNIRNFFDHVGENLNHTFRSPGRLPRLNQNNETNNTRCSTGPPRNSLLRRQSVAAESFDPEKDSDDNNEEERRIYPKSDSQRSRLTNAVKEILLFRCLDEEQKSKVIDAMQEMKVKEGDVVIKQGDDGDNFYVIESGTYDIYVKQNQSNDEKLGEKVGSYNGQGSFGELALMYNTSRAASIIATTNGILWLMDRNTFRRIVLKAAFHKRQTYVELLEDIPLLKELSSYERTNVADALQSRIYQDGATIISQGETGKEMFIIESGTVRISVKENSKEVELSRLGKGAYFGELALITKRPRAASAYAVGETKLAVLDVASFERLMGPCLKVMQRNIDTYEKQLSELLGTNNQLKLNEFRSK</sequence>
<keyword evidence="4" id="KW-0677">Repeat</keyword>
<dbReference type="PRINTS" id="PR00103">
    <property type="entry name" value="CAMPKINASE"/>
</dbReference>